<dbReference type="RefSeq" id="WP_379710658.1">
    <property type="nucleotide sequence ID" value="NZ_JBHSCZ010000003.1"/>
</dbReference>
<keyword evidence="1" id="KW-1133">Transmembrane helix</keyword>
<organism evidence="2 3">
    <name type="scientific">Ferruginibacter yonginensis</name>
    <dbReference type="NCBI Taxonomy" id="1310416"/>
    <lineage>
        <taxon>Bacteria</taxon>
        <taxon>Pseudomonadati</taxon>
        <taxon>Bacteroidota</taxon>
        <taxon>Chitinophagia</taxon>
        <taxon>Chitinophagales</taxon>
        <taxon>Chitinophagaceae</taxon>
        <taxon>Ferruginibacter</taxon>
    </lineage>
</organism>
<dbReference type="EMBL" id="JBHSCZ010000003">
    <property type="protein sequence ID" value="MFC4263712.1"/>
    <property type="molecule type" value="Genomic_DNA"/>
</dbReference>
<keyword evidence="1" id="KW-0472">Membrane</keyword>
<feature type="transmembrane region" description="Helical" evidence="1">
    <location>
        <begin position="47"/>
        <end position="68"/>
    </location>
</feature>
<name>A0ABV8QU49_9BACT</name>
<dbReference type="InterPro" id="IPR048136">
    <property type="entry name" value="STM3941-like"/>
</dbReference>
<dbReference type="NCBIfam" id="NF041635">
    <property type="entry name" value="STM3941_fam"/>
    <property type="match status" value="1"/>
</dbReference>
<sequence length="185" mass="20982">MTENKIEISLSKTKLIKLLIFSVLFLLGGLWMIITNPQTNNSVFNNLIIKTIASYGSTIMGLLGIYFFTKKLFDKKPGLILSEEGIYDNTSAFNFGLIPWTDISEIYEKSIQASIASKQHFVTIGLVDPEKYITRVTNILKRRLLMVNSKSYGSPIHISTNGLKTNHKDLFKLVTEYFNKYKSAV</sequence>
<protein>
    <submittedName>
        <fullName evidence="2">STM3941 family protein</fullName>
    </submittedName>
</protein>
<gene>
    <name evidence="2" type="ORF">ACFOWM_12525</name>
</gene>
<reference evidence="3" key="1">
    <citation type="journal article" date="2019" name="Int. J. Syst. Evol. Microbiol.">
        <title>The Global Catalogue of Microorganisms (GCM) 10K type strain sequencing project: providing services to taxonomists for standard genome sequencing and annotation.</title>
        <authorList>
            <consortium name="The Broad Institute Genomics Platform"/>
            <consortium name="The Broad Institute Genome Sequencing Center for Infectious Disease"/>
            <person name="Wu L."/>
            <person name="Ma J."/>
        </authorList>
    </citation>
    <scope>NUCLEOTIDE SEQUENCE [LARGE SCALE GENOMIC DNA]</scope>
    <source>
        <strain evidence="3">CECT 8289</strain>
    </source>
</reference>
<accession>A0ABV8QU49</accession>
<evidence type="ECO:0000256" key="1">
    <source>
        <dbReference type="SAM" id="Phobius"/>
    </source>
</evidence>
<comment type="caution">
    <text evidence="2">The sequence shown here is derived from an EMBL/GenBank/DDBJ whole genome shotgun (WGS) entry which is preliminary data.</text>
</comment>
<keyword evidence="1" id="KW-0812">Transmembrane</keyword>
<evidence type="ECO:0000313" key="2">
    <source>
        <dbReference type="EMBL" id="MFC4263712.1"/>
    </source>
</evidence>
<feature type="transmembrane region" description="Helical" evidence="1">
    <location>
        <begin position="15"/>
        <end position="35"/>
    </location>
</feature>
<keyword evidence="3" id="KW-1185">Reference proteome</keyword>
<proteinExistence type="predicted"/>
<evidence type="ECO:0000313" key="3">
    <source>
        <dbReference type="Proteomes" id="UP001595907"/>
    </source>
</evidence>
<dbReference type="Proteomes" id="UP001595907">
    <property type="component" value="Unassembled WGS sequence"/>
</dbReference>